<organism evidence="5 6">
    <name type="scientific">Rosenbergiella gaditana</name>
    <dbReference type="NCBI Taxonomy" id="2726987"/>
    <lineage>
        <taxon>Bacteria</taxon>
        <taxon>Pseudomonadati</taxon>
        <taxon>Pseudomonadota</taxon>
        <taxon>Gammaproteobacteria</taxon>
        <taxon>Enterobacterales</taxon>
        <taxon>Erwiniaceae</taxon>
        <taxon>Rosenbergiella</taxon>
    </lineage>
</organism>
<comment type="function">
    <text evidence="4">Functions in the N-end rule pathway of protein degradation where it conjugates Leu, Phe and, less efficiently, Met from aminoacyl-tRNAs to the N-termini of proteins containing an N-terminal arginine or lysine.</text>
</comment>
<comment type="subcellular location">
    <subcellularLocation>
        <location evidence="4">Cytoplasm</location>
    </subcellularLocation>
</comment>
<dbReference type="Gene3D" id="3.30.70.3550">
    <property type="entry name" value="Leucyl/phenylalanyl-tRNA-protein transferase, N-terminal domain"/>
    <property type="match status" value="1"/>
</dbReference>
<evidence type="ECO:0000256" key="4">
    <source>
        <dbReference type="HAMAP-Rule" id="MF_00688"/>
    </source>
</evidence>
<reference evidence="5 6" key="1">
    <citation type="submission" date="2020-04" db="EMBL/GenBank/DDBJ databases">
        <title>Genome sequencing of Rosenbergiella species.</title>
        <authorList>
            <person name="Alvarez-Perez S."/>
            <person name="Lievens B."/>
        </authorList>
    </citation>
    <scope>NUCLEOTIDE SEQUENCE [LARGE SCALE GENOMIC DNA]</scope>
    <source>
        <strain evidence="5 6">S61</strain>
    </source>
</reference>
<dbReference type="Gene3D" id="3.40.630.70">
    <property type="entry name" value="Leucyl/phenylalanyl-tRNA-protein transferase, C-terminal domain"/>
    <property type="match status" value="1"/>
</dbReference>
<dbReference type="Proteomes" id="UP000790096">
    <property type="component" value="Unassembled WGS sequence"/>
</dbReference>
<proteinExistence type="inferred from homology"/>
<dbReference type="EMBL" id="JABBFR010000009">
    <property type="protein sequence ID" value="MBT0724433.1"/>
    <property type="molecule type" value="Genomic_DNA"/>
</dbReference>
<dbReference type="EC" id="2.3.2.6" evidence="4"/>
<comment type="catalytic activity">
    <reaction evidence="4">
        <text>N-terminal L-lysyl-[protein] + L-leucyl-tRNA(Leu) = N-terminal L-leucyl-L-lysyl-[protein] + tRNA(Leu) + H(+)</text>
        <dbReference type="Rhea" id="RHEA:12340"/>
        <dbReference type="Rhea" id="RHEA-COMP:9613"/>
        <dbReference type="Rhea" id="RHEA-COMP:9622"/>
        <dbReference type="Rhea" id="RHEA-COMP:12670"/>
        <dbReference type="Rhea" id="RHEA-COMP:12671"/>
        <dbReference type="ChEBI" id="CHEBI:15378"/>
        <dbReference type="ChEBI" id="CHEBI:65249"/>
        <dbReference type="ChEBI" id="CHEBI:78442"/>
        <dbReference type="ChEBI" id="CHEBI:78494"/>
        <dbReference type="ChEBI" id="CHEBI:133043"/>
        <dbReference type="EC" id="2.3.2.6"/>
    </reaction>
</comment>
<protein>
    <recommendedName>
        <fullName evidence="4">Leucyl/phenylalanyl-tRNA--protein transferase</fullName>
        <ecNumber evidence="4">2.3.2.6</ecNumber>
    </recommendedName>
    <alternativeName>
        <fullName evidence="4">L/F-transferase</fullName>
    </alternativeName>
    <alternativeName>
        <fullName evidence="4">Leucyltransferase</fullName>
    </alternativeName>
    <alternativeName>
        <fullName evidence="4">Phenyalanyltransferase</fullName>
    </alternativeName>
</protein>
<evidence type="ECO:0000256" key="2">
    <source>
        <dbReference type="ARBA" id="ARBA00022679"/>
    </source>
</evidence>
<gene>
    <name evidence="4 5" type="primary">aat</name>
    <name evidence="5" type="ORF">HH682_08265</name>
</gene>
<comment type="similarity">
    <text evidence="4">Belongs to the L/F-transferase family.</text>
</comment>
<sequence>MTAIYLPCLDHQPLSQFPSPDSALTSPQGLLAYGGDLLPERLISAYQQGIFPWFSEEDPILWWSPDPRAVLPIDAFHLSRSMQRFLRNCPYQVTLNHDFRAVIEGCAITHHEGTWITEDVTTAWCELAATGRAHSLEVWLGNELVGGIYGMALGGIFCGESMFSRQPNASKLALFQLCRHFSAYGGKLIDCQILNPHTRSLGAREISRQQFLTQLTELQKQIIPPECWVKKRLF</sequence>
<evidence type="ECO:0000313" key="5">
    <source>
        <dbReference type="EMBL" id="MBT0724433.1"/>
    </source>
</evidence>
<keyword evidence="6" id="KW-1185">Reference proteome</keyword>
<dbReference type="InterPro" id="IPR042203">
    <property type="entry name" value="Leu/Phe-tRNA_Trfase_C"/>
</dbReference>
<dbReference type="InterPro" id="IPR042221">
    <property type="entry name" value="Leu/Phe-tRNA_Trfase_N"/>
</dbReference>
<dbReference type="RefSeq" id="WP_214237108.1">
    <property type="nucleotide sequence ID" value="NZ_JABBFR010000009.1"/>
</dbReference>
<comment type="catalytic activity">
    <reaction evidence="4">
        <text>N-terminal L-arginyl-[protein] + L-leucyl-tRNA(Leu) = N-terminal L-leucyl-L-arginyl-[protein] + tRNA(Leu) + H(+)</text>
        <dbReference type="Rhea" id="RHEA:50416"/>
        <dbReference type="Rhea" id="RHEA-COMP:9613"/>
        <dbReference type="Rhea" id="RHEA-COMP:9622"/>
        <dbReference type="Rhea" id="RHEA-COMP:12672"/>
        <dbReference type="Rhea" id="RHEA-COMP:12673"/>
        <dbReference type="ChEBI" id="CHEBI:15378"/>
        <dbReference type="ChEBI" id="CHEBI:64719"/>
        <dbReference type="ChEBI" id="CHEBI:78442"/>
        <dbReference type="ChEBI" id="CHEBI:78494"/>
        <dbReference type="ChEBI" id="CHEBI:133044"/>
        <dbReference type="EC" id="2.3.2.6"/>
    </reaction>
</comment>
<keyword evidence="2 4" id="KW-0808">Transferase</keyword>
<evidence type="ECO:0000313" key="6">
    <source>
        <dbReference type="Proteomes" id="UP000790096"/>
    </source>
</evidence>
<keyword evidence="3 4" id="KW-0012">Acyltransferase</keyword>
<dbReference type="PANTHER" id="PTHR30098">
    <property type="entry name" value="LEUCYL/PHENYLALANYL-TRNA--PROTEIN TRANSFERASE"/>
    <property type="match status" value="1"/>
</dbReference>
<dbReference type="Pfam" id="PF03588">
    <property type="entry name" value="Leu_Phe_trans"/>
    <property type="match status" value="1"/>
</dbReference>
<evidence type="ECO:0000256" key="1">
    <source>
        <dbReference type="ARBA" id="ARBA00022490"/>
    </source>
</evidence>
<evidence type="ECO:0000256" key="3">
    <source>
        <dbReference type="ARBA" id="ARBA00023315"/>
    </source>
</evidence>
<comment type="catalytic activity">
    <reaction evidence="4">
        <text>L-phenylalanyl-tRNA(Phe) + an N-terminal L-alpha-aminoacyl-[protein] = an N-terminal L-phenylalanyl-L-alpha-aminoacyl-[protein] + tRNA(Phe)</text>
        <dbReference type="Rhea" id="RHEA:43632"/>
        <dbReference type="Rhea" id="RHEA-COMP:9668"/>
        <dbReference type="Rhea" id="RHEA-COMP:9699"/>
        <dbReference type="Rhea" id="RHEA-COMP:10636"/>
        <dbReference type="Rhea" id="RHEA-COMP:10637"/>
        <dbReference type="ChEBI" id="CHEBI:78442"/>
        <dbReference type="ChEBI" id="CHEBI:78531"/>
        <dbReference type="ChEBI" id="CHEBI:78597"/>
        <dbReference type="ChEBI" id="CHEBI:83561"/>
        <dbReference type="EC" id="2.3.2.6"/>
    </reaction>
</comment>
<comment type="caution">
    <text evidence="5">The sequence shown here is derived from an EMBL/GenBank/DDBJ whole genome shotgun (WGS) entry which is preliminary data.</text>
</comment>
<dbReference type="NCBIfam" id="TIGR00667">
    <property type="entry name" value="aat"/>
    <property type="match status" value="1"/>
</dbReference>
<accession>A0ABS5SWF1</accession>
<dbReference type="GO" id="GO:0008914">
    <property type="term" value="F:leucyl-tRNA--protein transferase activity"/>
    <property type="evidence" value="ECO:0007669"/>
    <property type="project" value="UniProtKB-EC"/>
</dbReference>
<dbReference type="InterPro" id="IPR016181">
    <property type="entry name" value="Acyl_CoA_acyltransferase"/>
</dbReference>
<dbReference type="PANTHER" id="PTHR30098:SF2">
    <property type="entry name" value="LEUCYL_PHENYLALANYL-TRNA--PROTEIN TRANSFERASE"/>
    <property type="match status" value="1"/>
</dbReference>
<dbReference type="HAMAP" id="MF_00688">
    <property type="entry name" value="Leu_Phe_trans"/>
    <property type="match status" value="1"/>
</dbReference>
<dbReference type="SUPFAM" id="SSF55729">
    <property type="entry name" value="Acyl-CoA N-acyltransferases (Nat)"/>
    <property type="match status" value="1"/>
</dbReference>
<keyword evidence="1 4" id="KW-0963">Cytoplasm</keyword>
<name>A0ABS5SWF1_9GAMM</name>
<dbReference type="InterPro" id="IPR004616">
    <property type="entry name" value="Leu/Phe-tRNA_Trfase"/>
</dbReference>